<dbReference type="Proteomes" id="UP000326354">
    <property type="component" value="Chromosome"/>
</dbReference>
<proteinExistence type="predicted"/>
<feature type="signal peptide" evidence="2">
    <location>
        <begin position="1"/>
        <end position="17"/>
    </location>
</feature>
<dbReference type="RefSeq" id="WP_151968978.1">
    <property type="nucleotide sequence ID" value="NZ_AP019860.1"/>
</dbReference>
<protein>
    <recommendedName>
        <fullName evidence="5">PKD domain-containing protein</fullName>
    </recommendedName>
</protein>
<name>A0A5S9F4Q6_UABAM</name>
<evidence type="ECO:0000256" key="2">
    <source>
        <dbReference type="SAM" id="SignalP"/>
    </source>
</evidence>
<dbReference type="EMBL" id="AP019860">
    <property type="protein sequence ID" value="BBM84849.1"/>
    <property type="molecule type" value="Genomic_DNA"/>
</dbReference>
<gene>
    <name evidence="3" type="ORF">UABAM_03210</name>
</gene>
<sequence>MLQKILIVFIASCCLFAQDDGAIPLSDVTIRKVVVSPANPEAYPGETIHFKFQAFTAEGKEVPAAFTWTFAGGKLHHDGRFIAGERPGTYTLEAKSPNGVVGSAKITIKEIYKKDNTPRYLKILPEQIHLQPGQKCQFTFAAYNRHGEKVAAPLQISFGGGNLDKKGNFVAGSKHGKYKFIVSTPSGLKAEAKVFIGDVATSEREPVYIKVTPARVSLYPGERTKFQFKAYDKFGEQVDCNLSVALGGGKMSSGGEYIAGEVPGRYEFKVTAENKIQGMARIHVMKKNASSGSQTNSGTNNTNNTQNTPQDNTIDALTISPTYAALNPGEKQQFAIRAYNKYGKEVTPRASIQFSGGKFTPNGTYTAGDRPGTYKIVLETPEGIKAEAKIKILGEDVVSTQPKRPGPLAKIVLTPQRKRIYPMDQIQFSFQALDKNGNRTPTSLSWSFQGGRLTAQGLYTAGYGHGQHYVTLTGDKGIEATSIVAIVPRNDEYVPRVWIELSPRQVKLSPGQSFRAKCRVTNDQGVEVGLNRITWEFLGGSWDQKTMTFTAGNETGDYYLRARYADNEYVVARIHVDIR</sequence>
<keyword evidence="2" id="KW-0732">Signal</keyword>
<dbReference type="OrthoDB" id="219814at2"/>
<evidence type="ECO:0000256" key="1">
    <source>
        <dbReference type="SAM" id="MobiDB-lite"/>
    </source>
</evidence>
<feature type="chain" id="PRO_5024887909" description="PKD domain-containing protein" evidence="2">
    <location>
        <begin position="18"/>
        <end position="579"/>
    </location>
</feature>
<accession>A0A5S9F4Q6</accession>
<dbReference type="AlphaFoldDB" id="A0A5S9F4Q6"/>
<feature type="region of interest" description="Disordered" evidence="1">
    <location>
        <begin position="287"/>
        <end position="313"/>
    </location>
</feature>
<dbReference type="KEGG" id="uam:UABAM_03210"/>
<evidence type="ECO:0008006" key="5">
    <source>
        <dbReference type="Google" id="ProtNLM"/>
    </source>
</evidence>
<evidence type="ECO:0000313" key="3">
    <source>
        <dbReference type="EMBL" id="BBM84849.1"/>
    </source>
</evidence>
<evidence type="ECO:0000313" key="4">
    <source>
        <dbReference type="Proteomes" id="UP000326354"/>
    </source>
</evidence>
<organism evidence="3 4">
    <name type="scientific">Uabimicrobium amorphum</name>
    <dbReference type="NCBI Taxonomy" id="2596890"/>
    <lineage>
        <taxon>Bacteria</taxon>
        <taxon>Pseudomonadati</taxon>
        <taxon>Planctomycetota</taxon>
        <taxon>Candidatus Uabimicrobiia</taxon>
        <taxon>Candidatus Uabimicrobiales</taxon>
        <taxon>Candidatus Uabimicrobiaceae</taxon>
        <taxon>Candidatus Uabimicrobium</taxon>
    </lineage>
</organism>
<keyword evidence="4" id="KW-1185">Reference proteome</keyword>
<reference evidence="3 4" key="1">
    <citation type="submission" date="2019-08" db="EMBL/GenBank/DDBJ databases">
        <title>Complete genome sequence of Candidatus Uab amorphum.</title>
        <authorList>
            <person name="Shiratori T."/>
            <person name="Suzuki S."/>
            <person name="Kakizawa Y."/>
            <person name="Ishida K."/>
        </authorList>
    </citation>
    <scope>NUCLEOTIDE SEQUENCE [LARGE SCALE GENOMIC DNA]</scope>
    <source>
        <strain evidence="3 4">SRT547</strain>
    </source>
</reference>
<feature type="compositionally biased region" description="Low complexity" evidence="1">
    <location>
        <begin position="290"/>
        <end position="308"/>
    </location>
</feature>